<dbReference type="CDD" id="cd07377">
    <property type="entry name" value="WHTH_GntR"/>
    <property type="match status" value="1"/>
</dbReference>
<keyword evidence="3" id="KW-0804">Transcription</keyword>
<protein>
    <submittedName>
        <fullName evidence="5">Probable transcription regulator protein</fullName>
    </submittedName>
</protein>
<dbReference type="SUPFAM" id="SSF46785">
    <property type="entry name" value="Winged helix' DNA-binding domain"/>
    <property type="match status" value="1"/>
</dbReference>
<dbReference type="FunFam" id="1.10.10.10:FF:000079">
    <property type="entry name" value="GntR family transcriptional regulator"/>
    <property type="match status" value="1"/>
</dbReference>
<dbReference type="InterPro" id="IPR036388">
    <property type="entry name" value="WH-like_DNA-bd_sf"/>
</dbReference>
<dbReference type="Gene3D" id="3.40.1410.10">
    <property type="entry name" value="Chorismate lyase-like"/>
    <property type="match status" value="1"/>
</dbReference>
<dbReference type="InterPro" id="IPR036390">
    <property type="entry name" value="WH_DNA-bd_sf"/>
</dbReference>
<keyword evidence="2" id="KW-0238">DNA-binding</keyword>
<dbReference type="PANTHER" id="PTHR44846">
    <property type="entry name" value="MANNOSYL-D-GLYCERATE TRANSPORT/METABOLISM SYSTEM REPRESSOR MNGR-RELATED"/>
    <property type="match status" value="1"/>
</dbReference>
<dbReference type="InterPro" id="IPR000524">
    <property type="entry name" value="Tscrpt_reg_HTH_GntR"/>
</dbReference>
<name>A0P6Q5_9PROT</name>
<dbReference type="GO" id="GO:0045892">
    <property type="term" value="P:negative regulation of DNA-templated transcription"/>
    <property type="evidence" value="ECO:0007669"/>
    <property type="project" value="TreeGrafter"/>
</dbReference>
<dbReference type="SUPFAM" id="SSF64288">
    <property type="entry name" value="Chorismate lyase-like"/>
    <property type="match status" value="1"/>
</dbReference>
<dbReference type="Pfam" id="PF00392">
    <property type="entry name" value="GntR"/>
    <property type="match status" value="1"/>
</dbReference>
<dbReference type="PANTHER" id="PTHR44846:SF1">
    <property type="entry name" value="MANNOSYL-D-GLYCERATE TRANSPORT_METABOLISM SYSTEM REPRESSOR MNGR-RELATED"/>
    <property type="match status" value="1"/>
</dbReference>
<dbReference type="InterPro" id="IPR028978">
    <property type="entry name" value="Chorismate_lyase_/UTRA_dom_sf"/>
</dbReference>
<dbReference type="InterPro" id="IPR050679">
    <property type="entry name" value="Bact_HTH_transcr_reg"/>
</dbReference>
<reference evidence="5 6" key="1">
    <citation type="submission" date="2006-11" db="EMBL/GenBank/DDBJ databases">
        <authorList>
            <person name="Giovannoni S."/>
            <person name="Vergin K."/>
            <person name="Ferriera S."/>
            <person name="Johnson J."/>
            <person name="Kravitz S."/>
            <person name="Beeson K."/>
            <person name="Sutton G."/>
            <person name="Rogers Y.-H."/>
            <person name="Friedman R."/>
            <person name="Frazier M."/>
            <person name="Venter J.C."/>
        </authorList>
    </citation>
    <scope>NUCLEOTIDE SEQUENCE [LARGE SCALE GENOMIC DNA]</scope>
    <source>
        <strain evidence="5 6">HTCC2181</strain>
    </source>
</reference>
<dbReference type="GO" id="GO:0003677">
    <property type="term" value="F:DNA binding"/>
    <property type="evidence" value="ECO:0007669"/>
    <property type="project" value="UniProtKB-KW"/>
</dbReference>
<organism evidence="5 6">
    <name type="scientific">Methylophilales bacterium HTCC2181</name>
    <dbReference type="NCBI Taxonomy" id="383631"/>
    <lineage>
        <taxon>Bacteria</taxon>
        <taxon>Pseudomonadati</taxon>
        <taxon>Pseudomonadota</taxon>
        <taxon>Betaproteobacteria</taxon>
        <taxon>Nitrosomonadales</taxon>
        <taxon>OM43 clade</taxon>
    </lineage>
</organism>
<accession>A0P6Q5</accession>
<dbReference type="Gene3D" id="1.10.10.10">
    <property type="entry name" value="Winged helix-like DNA-binding domain superfamily/Winged helix DNA-binding domain"/>
    <property type="match status" value="1"/>
</dbReference>
<dbReference type="OrthoDB" id="2530535at2"/>
<sequence>MNPLYIQIKKRITESLVGGLWHPGHSIPSEIELAQSYNVSQGTVRKAIDELAAEKILIRRQGKGTFVASHNEEHNQLRFLRLTSSLGDKEKLDNKLITFEKEKASNGLAKILGINNASTVVSIKRVLTFNEKPLILDLIKVPAASFRGLTPEKVIEKKGSMYRMYETDFGIQMLHAKEKIRAVTASAEAAELLGVSLDSPILSVERTSFTYDNKAIEWRLGLCLTENHHYATELE</sequence>
<evidence type="ECO:0000256" key="3">
    <source>
        <dbReference type="ARBA" id="ARBA00023163"/>
    </source>
</evidence>
<dbReference type="SMART" id="SM00866">
    <property type="entry name" value="UTRA"/>
    <property type="match status" value="1"/>
</dbReference>
<dbReference type="Pfam" id="PF07702">
    <property type="entry name" value="UTRA"/>
    <property type="match status" value="1"/>
</dbReference>
<dbReference type="InterPro" id="IPR011663">
    <property type="entry name" value="UTRA"/>
</dbReference>
<dbReference type="EMBL" id="AAUX01000001">
    <property type="protein sequence ID" value="EAV47215.1"/>
    <property type="molecule type" value="Genomic_DNA"/>
</dbReference>
<dbReference type="PROSITE" id="PS50949">
    <property type="entry name" value="HTH_GNTR"/>
    <property type="match status" value="1"/>
</dbReference>
<proteinExistence type="predicted"/>
<gene>
    <name evidence="5" type="ORF">MB2181_04040</name>
</gene>
<evidence type="ECO:0000256" key="2">
    <source>
        <dbReference type="ARBA" id="ARBA00023125"/>
    </source>
</evidence>
<dbReference type="SMART" id="SM00345">
    <property type="entry name" value="HTH_GNTR"/>
    <property type="match status" value="1"/>
</dbReference>
<evidence type="ECO:0000256" key="1">
    <source>
        <dbReference type="ARBA" id="ARBA00023015"/>
    </source>
</evidence>
<evidence type="ECO:0000313" key="6">
    <source>
        <dbReference type="Proteomes" id="UP000054262"/>
    </source>
</evidence>
<feature type="domain" description="HTH gntR-type" evidence="4">
    <location>
        <begin position="2"/>
        <end position="70"/>
    </location>
</feature>
<dbReference type="PRINTS" id="PR00035">
    <property type="entry name" value="HTHGNTR"/>
</dbReference>
<keyword evidence="6" id="KW-1185">Reference proteome</keyword>
<keyword evidence="1" id="KW-0805">Transcription regulation</keyword>
<dbReference type="Proteomes" id="UP000054262">
    <property type="component" value="Unassembled WGS sequence"/>
</dbReference>
<evidence type="ECO:0000313" key="5">
    <source>
        <dbReference type="EMBL" id="EAV47215.1"/>
    </source>
</evidence>
<dbReference type="AlphaFoldDB" id="A0P6Q5"/>
<evidence type="ECO:0000259" key="4">
    <source>
        <dbReference type="PROSITE" id="PS50949"/>
    </source>
</evidence>
<comment type="caution">
    <text evidence="5">The sequence shown here is derived from an EMBL/GenBank/DDBJ whole genome shotgun (WGS) entry which is preliminary data.</text>
</comment>
<dbReference type="GO" id="GO:0003700">
    <property type="term" value="F:DNA-binding transcription factor activity"/>
    <property type="evidence" value="ECO:0007669"/>
    <property type="project" value="InterPro"/>
</dbReference>